<dbReference type="AlphaFoldDB" id="A0A9D4PYM1"/>
<feature type="transmembrane region" description="Helical" evidence="1">
    <location>
        <begin position="127"/>
        <end position="151"/>
    </location>
</feature>
<comment type="caution">
    <text evidence="2">The sequence shown here is derived from an EMBL/GenBank/DDBJ whole genome shotgun (WGS) entry which is preliminary data.</text>
</comment>
<protein>
    <submittedName>
        <fullName evidence="2">Uncharacterized protein</fullName>
    </submittedName>
</protein>
<evidence type="ECO:0000256" key="1">
    <source>
        <dbReference type="SAM" id="Phobius"/>
    </source>
</evidence>
<dbReference type="Proteomes" id="UP000821837">
    <property type="component" value="Chromosome 3"/>
</dbReference>
<keyword evidence="1" id="KW-1133">Transmembrane helix</keyword>
<reference evidence="2" key="1">
    <citation type="journal article" date="2020" name="Cell">
        <title>Large-Scale Comparative Analyses of Tick Genomes Elucidate Their Genetic Diversity and Vector Capacities.</title>
        <authorList>
            <consortium name="Tick Genome and Microbiome Consortium (TIGMIC)"/>
            <person name="Jia N."/>
            <person name="Wang J."/>
            <person name="Shi W."/>
            <person name="Du L."/>
            <person name="Sun Y."/>
            <person name="Zhan W."/>
            <person name="Jiang J.F."/>
            <person name="Wang Q."/>
            <person name="Zhang B."/>
            <person name="Ji P."/>
            <person name="Bell-Sakyi L."/>
            <person name="Cui X.M."/>
            <person name="Yuan T.T."/>
            <person name="Jiang B.G."/>
            <person name="Yang W.F."/>
            <person name="Lam T.T."/>
            <person name="Chang Q.C."/>
            <person name="Ding S.J."/>
            <person name="Wang X.J."/>
            <person name="Zhu J.G."/>
            <person name="Ruan X.D."/>
            <person name="Zhao L."/>
            <person name="Wei J.T."/>
            <person name="Ye R.Z."/>
            <person name="Que T.C."/>
            <person name="Du C.H."/>
            <person name="Zhou Y.H."/>
            <person name="Cheng J.X."/>
            <person name="Dai P.F."/>
            <person name="Guo W.B."/>
            <person name="Han X.H."/>
            <person name="Huang E.J."/>
            <person name="Li L.F."/>
            <person name="Wei W."/>
            <person name="Gao Y.C."/>
            <person name="Liu J.Z."/>
            <person name="Shao H.Z."/>
            <person name="Wang X."/>
            <person name="Wang C.C."/>
            <person name="Yang T.C."/>
            <person name="Huo Q.B."/>
            <person name="Li W."/>
            <person name="Chen H.Y."/>
            <person name="Chen S.E."/>
            <person name="Zhou L.G."/>
            <person name="Ni X.B."/>
            <person name="Tian J.H."/>
            <person name="Sheng Y."/>
            <person name="Liu T."/>
            <person name="Pan Y.S."/>
            <person name="Xia L.Y."/>
            <person name="Li J."/>
            <person name="Zhao F."/>
            <person name="Cao W.C."/>
        </authorList>
    </citation>
    <scope>NUCLEOTIDE SEQUENCE</scope>
    <source>
        <strain evidence="2">Rsan-2018</strain>
    </source>
</reference>
<name>A0A9D4PYM1_RHISA</name>
<keyword evidence="1" id="KW-0472">Membrane</keyword>
<reference evidence="2" key="2">
    <citation type="submission" date="2021-09" db="EMBL/GenBank/DDBJ databases">
        <authorList>
            <person name="Jia N."/>
            <person name="Wang J."/>
            <person name="Shi W."/>
            <person name="Du L."/>
            <person name="Sun Y."/>
            <person name="Zhan W."/>
            <person name="Jiang J."/>
            <person name="Wang Q."/>
            <person name="Zhang B."/>
            <person name="Ji P."/>
            <person name="Sakyi L.B."/>
            <person name="Cui X."/>
            <person name="Yuan T."/>
            <person name="Jiang B."/>
            <person name="Yang W."/>
            <person name="Lam T.T.-Y."/>
            <person name="Chang Q."/>
            <person name="Ding S."/>
            <person name="Wang X."/>
            <person name="Zhu J."/>
            <person name="Ruan X."/>
            <person name="Zhao L."/>
            <person name="Wei J."/>
            <person name="Que T."/>
            <person name="Du C."/>
            <person name="Cheng J."/>
            <person name="Dai P."/>
            <person name="Han X."/>
            <person name="Huang E."/>
            <person name="Gao Y."/>
            <person name="Liu J."/>
            <person name="Shao H."/>
            <person name="Ye R."/>
            <person name="Li L."/>
            <person name="Wei W."/>
            <person name="Wang X."/>
            <person name="Wang C."/>
            <person name="Huo Q."/>
            <person name="Li W."/>
            <person name="Guo W."/>
            <person name="Chen H."/>
            <person name="Chen S."/>
            <person name="Zhou L."/>
            <person name="Zhou L."/>
            <person name="Ni X."/>
            <person name="Tian J."/>
            <person name="Zhou Y."/>
            <person name="Sheng Y."/>
            <person name="Liu T."/>
            <person name="Pan Y."/>
            <person name="Xia L."/>
            <person name="Li J."/>
            <person name="Zhao F."/>
            <person name="Cao W."/>
        </authorList>
    </citation>
    <scope>NUCLEOTIDE SEQUENCE</scope>
    <source>
        <strain evidence="2">Rsan-2018</strain>
        <tissue evidence="2">Larvae</tissue>
    </source>
</reference>
<accession>A0A9D4PYM1</accession>
<gene>
    <name evidence="2" type="ORF">HPB52_007933</name>
</gene>
<evidence type="ECO:0000313" key="3">
    <source>
        <dbReference type="Proteomes" id="UP000821837"/>
    </source>
</evidence>
<keyword evidence="3" id="KW-1185">Reference proteome</keyword>
<feature type="transmembrane region" description="Helical" evidence="1">
    <location>
        <begin position="163"/>
        <end position="182"/>
    </location>
</feature>
<proteinExistence type="predicted"/>
<evidence type="ECO:0000313" key="2">
    <source>
        <dbReference type="EMBL" id="KAH7961328.1"/>
    </source>
</evidence>
<dbReference type="EMBL" id="JABSTV010001249">
    <property type="protein sequence ID" value="KAH7961328.1"/>
    <property type="molecule type" value="Genomic_DNA"/>
</dbReference>
<organism evidence="2 3">
    <name type="scientific">Rhipicephalus sanguineus</name>
    <name type="common">Brown dog tick</name>
    <name type="synonym">Ixodes sanguineus</name>
    <dbReference type="NCBI Taxonomy" id="34632"/>
    <lineage>
        <taxon>Eukaryota</taxon>
        <taxon>Metazoa</taxon>
        <taxon>Ecdysozoa</taxon>
        <taxon>Arthropoda</taxon>
        <taxon>Chelicerata</taxon>
        <taxon>Arachnida</taxon>
        <taxon>Acari</taxon>
        <taxon>Parasitiformes</taxon>
        <taxon>Ixodida</taxon>
        <taxon>Ixodoidea</taxon>
        <taxon>Ixodidae</taxon>
        <taxon>Rhipicephalinae</taxon>
        <taxon>Rhipicephalus</taxon>
        <taxon>Rhipicephalus</taxon>
    </lineage>
</organism>
<sequence>MIWTKAFHELWRRLWLQSVRRHYRALGLEVLSAVLVARLAVPGSAPREKPQKLSMQAARLGPDAERPYAHAEPAYITTETVVYGPQNAETDALVKAAFPKAFDSASASARAPEAPSAQLTCNGGPVFWFPVVPLLLSVAWGGLVGLTLRVVDLDLDRLLERDLLLTLVREPDLFLLVVLGLLCLST</sequence>
<keyword evidence="1" id="KW-0812">Transmembrane</keyword>